<evidence type="ECO:0000313" key="5">
    <source>
        <dbReference type="Proteomes" id="UP001152485"/>
    </source>
</evidence>
<dbReference type="Proteomes" id="UP001152467">
    <property type="component" value="Unassembled WGS sequence"/>
</dbReference>
<dbReference type="AlphaFoldDB" id="A0A9W4VRY2"/>
<proteinExistence type="predicted"/>
<dbReference type="PANTHER" id="PTHR31131">
    <property type="entry name" value="CHROMOSOME 1, WHOLE GENOME SHOTGUN SEQUENCE"/>
    <property type="match status" value="1"/>
</dbReference>
<dbReference type="InterPro" id="IPR016540">
    <property type="entry name" value="UCP008459"/>
</dbReference>
<gene>
    <name evidence="3" type="ORF">PSECIP111854_02271</name>
    <name evidence="2" type="ORF">PSECIP111951_01763</name>
</gene>
<evidence type="ECO:0000313" key="3">
    <source>
        <dbReference type="EMBL" id="CAH9058778.1"/>
    </source>
</evidence>
<dbReference type="Pfam" id="PF13840">
    <property type="entry name" value="ACT_7"/>
    <property type="match status" value="1"/>
</dbReference>
<reference evidence="3 5" key="1">
    <citation type="submission" date="2022-07" db="EMBL/GenBank/DDBJ databases">
        <authorList>
            <person name="Criscuolo A."/>
        </authorList>
    </citation>
    <scope>NUCLEOTIDE SEQUENCE</scope>
    <source>
        <strain evidence="5">CIP 111951</strain>
        <strain evidence="3">CIP111854</strain>
        <strain evidence="2">CIP111951</strain>
    </source>
</reference>
<dbReference type="PANTHER" id="PTHR31131:SF6">
    <property type="entry name" value="CASTOR ACT DOMAIN-CONTAINING PROTEIN"/>
    <property type="match status" value="1"/>
</dbReference>
<dbReference type="Proteomes" id="UP001152485">
    <property type="component" value="Unassembled WGS sequence"/>
</dbReference>
<dbReference type="Gene3D" id="3.30.2130.10">
    <property type="entry name" value="VC0802-like"/>
    <property type="match status" value="1"/>
</dbReference>
<dbReference type="EMBL" id="CAMAPC010000007">
    <property type="protein sequence ID" value="CAH9058778.1"/>
    <property type="molecule type" value="Genomic_DNA"/>
</dbReference>
<name>A0A9W4VRY2_9GAMM</name>
<evidence type="ECO:0000313" key="4">
    <source>
        <dbReference type="Proteomes" id="UP001152467"/>
    </source>
</evidence>
<dbReference type="RefSeq" id="WP_261592920.1">
    <property type="nucleotide sequence ID" value="NZ_CAMAPC010000007.1"/>
</dbReference>
<comment type="caution">
    <text evidence="3">The sequence shown here is derived from an EMBL/GenBank/DDBJ whole genome shotgun (WGS) entry which is preliminary data.</text>
</comment>
<sequence>MKFNLRVFPELYSIYKLRDLSRITLPSTREFFSLTVTDDEYSLISSIEIDSQYESVSRNWKCIKVDGELPFDAVGVTATLCSVVADGGVSLFAVCTHDRDFILVEENTLEQAVELLKAAGHIFVH</sequence>
<organism evidence="3 4">
    <name type="scientific">Pseudoalteromonas holothuriae</name>
    <dbReference type="NCBI Taxonomy" id="2963714"/>
    <lineage>
        <taxon>Bacteria</taxon>
        <taxon>Pseudomonadati</taxon>
        <taxon>Pseudomonadota</taxon>
        <taxon>Gammaproteobacteria</taxon>
        <taxon>Alteromonadales</taxon>
        <taxon>Pseudoalteromonadaceae</taxon>
        <taxon>Pseudoalteromonas</taxon>
    </lineage>
</organism>
<protein>
    <recommendedName>
        <fullName evidence="1">CASTOR ACT domain-containing protein</fullName>
    </recommendedName>
</protein>
<accession>A0A9W4VRY2</accession>
<dbReference type="InterPro" id="IPR027795">
    <property type="entry name" value="CASTOR_ACT_dom"/>
</dbReference>
<dbReference type="PIRSF" id="PIRSF008459">
    <property type="entry name" value="UCP008459"/>
    <property type="match status" value="1"/>
</dbReference>
<evidence type="ECO:0000259" key="1">
    <source>
        <dbReference type="Pfam" id="PF13840"/>
    </source>
</evidence>
<evidence type="ECO:0000313" key="2">
    <source>
        <dbReference type="EMBL" id="CAH9057908.1"/>
    </source>
</evidence>
<dbReference type="SUPFAM" id="SSF55021">
    <property type="entry name" value="ACT-like"/>
    <property type="match status" value="2"/>
</dbReference>
<feature type="domain" description="CASTOR ACT" evidence="1">
    <location>
        <begin position="56"/>
        <end position="117"/>
    </location>
</feature>
<keyword evidence="4" id="KW-1185">Reference proteome</keyword>
<dbReference type="EMBL" id="CAMAPD010000007">
    <property type="protein sequence ID" value="CAH9057908.1"/>
    <property type="molecule type" value="Genomic_DNA"/>
</dbReference>
<dbReference type="InterPro" id="IPR045865">
    <property type="entry name" value="ACT-like_dom_sf"/>
</dbReference>
<dbReference type="InterPro" id="IPR051719">
    <property type="entry name" value="CASTOR_mTORC1"/>
</dbReference>